<dbReference type="AlphaFoldDB" id="A0A4Z1EMY3"/>
<dbReference type="EMBL" id="PQXH01000137">
    <property type="protein sequence ID" value="TGO10357.1"/>
    <property type="molecule type" value="Genomic_DNA"/>
</dbReference>
<evidence type="ECO:0000313" key="2">
    <source>
        <dbReference type="Proteomes" id="UP000297777"/>
    </source>
</evidence>
<protein>
    <submittedName>
        <fullName evidence="1">Uncharacterized protein</fullName>
    </submittedName>
</protein>
<keyword evidence="2" id="KW-1185">Reference proteome</keyword>
<evidence type="ECO:0000313" key="1">
    <source>
        <dbReference type="EMBL" id="TGO10357.1"/>
    </source>
</evidence>
<proteinExistence type="predicted"/>
<name>A0A4Z1EMY3_9HELO</name>
<organism evidence="1 2">
    <name type="scientific">Botrytis tulipae</name>
    <dbReference type="NCBI Taxonomy" id="87230"/>
    <lineage>
        <taxon>Eukaryota</taxon>
        <taxon>Fungi</taxon>
        <taxon>Dikarya</taxon>
        <taxon>Ascomycota</taxon>
        <taxon>Pezizomycotina</taxon>
        <taxon>Leotiomycetes</taxon>
        <taxon>Helotiales</taxon>
        <taxon>Sclerotiniaceae</taxon>
        <taxon>Botrytis</taxon>
    </lineage>
</organism>
<accession>A0A4Z1EMY3</accession>
<dbReference type="Proteomes" id="UP000297777">
    <property type="component" value="Unassembled WGS sequence"/>
</dbReference>
<comment type="caution">
    <text evidence="1">The sequence shown here is derived from an EMBL/GenBank/DDBJ whole genome shotgun (WGS) entry which is preliminary data.</text>
</comment>
<reference evidence="1 2" key="1">
    <citation type="submission" date="2017-12" db="EMBL/GenBank/DDBJ databases">
        <title>Comparative genomics of Botrytis spp.</title>
        <authorList>
            <person name="Valero-Jimenez C.A."/>
            <person name="Tapia P."/>
            <person name="Veloso J."/>
            <person name="Silva-Moreno E."/>
            <person name="Staats M."/>
            <person name="Valdes J.H."/>
            <person name="Van Kan J.A.L."/>
        </authorList>
    </citation>
    <scope>NUCLEOTIDE SEQUENCE [LARGE SCALE GENOMIC DNA]</scope>
    <source>
        <strain evidence="1 2">Bt9001</strain>
    </source>
</reference>
<sequence>MAGLRRTPPINIDVKSEGEIEADENYSRSRLRILRLLKTWKMIQRKKLAAVSKPAPVNVATSSKTRSNFLFLEGRLESTI</sequence>
<gene>
    <name evidence="1" type="ORF">BTUL_0137g00140</name>
</gene>